<proteinExistence type="inferred from homology"/>
<gene>
    <name evidence="2" type="ORF">EHS24_006275</name>
</gene>
<dbReference type="RefSeq" id="XP_028478199.1">
    <property type="nucleotide sequence ID" value="XM_028621747.1"/>
</dbReference>
<dbReference type="GO" id="GO:0045259">
    <property type="term" value="C:proton-transporting ATP synthase complex"/>
    <property type="evidence" value="ECO:0007669"/>
    <property type="project" value="InterPro"/>
</dbReference>
<evidence type="ECO:0000313" key="3">
    <source>
        <dbReference type="Proteomes" id="UP000279236"/>
    </source>
</evidence>
<comment type="similarity">
    <text evidence="1">Belongs to the eukaryotic ATPase epsilon family.</text>
</comment>
<evidence type="ECO:0000313" key="2">
    <source>
        <dbReference type="EMBL" id="RSH84751.1"/>
    </source>
</evidence>
<dbReference type="InterPro" id="IPR036742">
    <property type="entry name" value="ATP_synth_F1_esu_sf_mt"/>
</dbReference>
<reference evidence="2 3" key="1">
    <citation type="submission" date="2018-11" db="EMBL/GenBank/DDBJ databases">
        <title>Genome sequence of Apiotrichum porosum DSM 27194.</title>
        <authorList>
            <person name="Aliyu H."/>
            <person name="Gorte O."/>
            <person name="Ochsenreither K."/>
        </authorList>
    </citation>
    <scope>NUCLEOTIDE SEQUENCE [LARGE SCALE GENOMIC DNA]</scope>
    <source>
        <strain evidence="2 3">DSM 27194</strain>
    </source>
</reference>
<dbReference type="STRING" id="105984.A0A427Y0Y4"/>
<accession>A0A427Y0Y4</accession>
<keyword evidence="3" id="KW-1185">Reference proteome</keyword>
<dbReference type="EMBL" id="RSCE01000003">
    <property type="protein sequence ID" value="RSH84751.1"/>
    <property type="molecule type" value="Genomic_DNA"/>
</dbReference>
<dbReference type="OrthoDB" id="269124at2759"/>
<dbReference type="GO" id="GO:0005743">
    <property type="term" value="C:mitochondrial inner membrane"/>
    <property type="evidence" value="ECO:0007669"/>
    <property type="project" value="InterPro"/>
</dbReference>
<dbReference type="AlphaFoldDB" id="A0A427Y0Y4"/>
<dbReference type="Proteomes" id="UP000279236">
    <property type="component" value="Unassembled WGS sequence"/>
</dbReference>
<dbReference type="GO" id="GO:0046933">
    <property type="term" value="F:proton-transporting ATP synthase activity, rotational mechanism"/>
    <property type="evidence" value="ECO:0007669"/>
    <property type="project" value="InterPro"/>
</dbReference>
<sequence length="109" mass="11703">MNIALLDSCTPSSSPPPSPSLVARRLRLVLVLVPPPPTPPLSTVIPPLYFSPTSPRRQIIASRAVRSALVESERVGAEKRAALNVKYQTWSNGVASESQYIVKPKDGSA</sequence>
<dbReference type="Pfam" id="PF04627">
    <property type="entry name" value="ATP-synt_Eps"/>
    <property type="match status" value="1"/>
</dbReference>
<name>A0A427Y0Y4_9TREE</name>
<dbReference type="GeneID" id="39590818"/>
<evidence type="ECO:0000256" key="1">
    <source>
        <dbReference type="ARBA" id="ARBA00009502"/>
    </source>
</evidence>
<comment type="caution">
    <text evidence="2">The sequence shown here is derived from an EMBL/GenBank/DDBJ whole genome shotgun (WGS) entry which is preliminary data.</text>
</comment>
<dbReference type="Gene3D" id="1.10.1620.20">
    <property type="entry name" value="ATP synthase, F1 complex, epsilon subunit superfamily, mitochondrial"/>
    <property type="match status" value="1"/>
</dbReference>
<organism evidence="2 3">
    <name type="scientific">Apiotrichum porosum</name>
    <dbReference type="NCBI Taxonomy" id="105984"/>
    <lineage>
        <taxon>Eukaryota</taxon>
        <taxon>Fungi</taxon>
        <taxon>Dikarya</taxon>
        <taxon>Basidiomycota</taxon>
        <taxon>Agaricomycotina</taxon>
        <taxon>Tremellomycetes</taxon>
        <taxon>Trichosporonales</taxon>
        <taxon>Trichosporonaceae</taxon>
        <taxon>Apiotrichum</taxon>
    </lineage>
</organism>
<protein>
    <submittedName>
        <fullName evidence="2">Uncharacterized protein</fullName>
    </submittedName>
</protein>
<dbReference type="InterPro" id="IPR006721">
    <property type="entry name" value="ATP_synth_F1_esu_mt"/>
</dbReference>